<dbReference type="Proteomes" id="UP001162501">
    <property type="component" value="Chromosome 8"/>
</dbReference>
<gene>
    <name evidence="1" type="ORF">MRATA1EN22A_LOCUS27451</name>
</gene>
<evidence type="ECO:0000313" key="1">
    <source>
        <dbReference type="EMBL" id="CAN0563022.1"/>
    </source>
</evidence>
<name>A0AC60A6A3_RANTA</name>
<protein>
    <submittedName>
        <fullName evidence="1">Uncharacterized protein</fullName>
    </submittedName>
</protein>
<proteinExistence type="predicted"/>
<sequence>MAPRRTARSPRPGARRVSAAHGLRPERLAGASSPPPARCSFLAGSFFGSSGGYFSLALLESGAWAAAGKALPPPHPPARAPAAAAAAAAAAGPPAGAGLRLLTPPPPDLGAESPALGLPRATVIFSPRLSCRHLRPGEALFGGERRLDLRSTGPPGCPDGWQPQQPEPLVPLSVGSWTSEKDKPVTLGKSGVLSTPPHAGQGGGQKAVSFSVKTVPTPPLTPAEAARAGDGAGASAFPGHAA</sequence>
<reference evidence="1" key="2">
    <citation type="submission" date="2025-03" db="EMBL/GenBank/DDBJ databases">
        <authorList>
            <consortium name="ELIXIR-Norway"/>
            <consortium name="Elixir Norway"/>
        </authorList>
    </citation>
    <scope>NUCLEOTIDE SEQUENCE</scope>
</reference>
<evidence type="ECO:0000313" key="2">
    <source>
        <dbReference type="Proteomes" id="UP001162501"/>
    </source>
</evidence>
<organism evidence="1 2">
    <name type="scientific">Rangifer tarandus platyrhynchus</name>
    <name type="common">Svalbard reindeer</name>
    <dbReference type="NCBI Taxonomy" id="3082113"/>
    <lineage>
        <taxon>Eukaryota</taxon>
        <taxon>Metazoa</taxon>
        <taxon>Chordata</taxon>
        <taxon>Craniata</taxon>
        <taxon>Vertebrata</taxon>
        <taxon>Euteleostomi</taxon>
        <taxon>Mammalia</taxon>
        <taxon>Eutheria</taxon>
        <taxon>Laurasiatheria</taxon>
        <taxon>Artiodactyla</taxon>
        <taxon>Ruminantia</taxon>
        <taxon>Pecora</taxon>
        <taxon>Cervidae</taxon>
        <taxon>Odocoileinae</taxon>
        <taxon>Rangifer</taxon>
    </lineage>
</organism>
<dbReference type="EMBL" id="OX596092">
    <property type="protein sequence ID" value="CAN0563022.1"/>
    <property type="molecule type" value="Genomic_DNA"/>
</dbReference>
<reference evidence="1" key="1">
    <citation type="submission" date="2023-05" db="EMBL/GenBank/DDBJ databases">
        <authorList>
            <consortium name="ELIXIR-Norway"/>
        </authorList>
    </citation>
    <scope>NUCLEOTIDE SEQUENCE</scope>
</reference>
<accession>A0AC60A6A3</accession>